<dbReference type="Gene3D" id="3.30.565.10">
    <property type="entry name" value="Histidine kinase-like ATPase, C-terminal domain"/>
    <property type="match status" value="1"/>
</dbReference>
<comment type="caution">
    <text evidence="2">The sequence shown here is derived from an EMBL/GenBank/DDBJ whole genome shotgun (WGS) entry which is preliminary data.</text>
</comment>
<protein>
    <submittedName>
        <fullName evidence="2">Uncharacterized protein</fullName>
    </submittedName>
</protein>
<keyword evidence="3" id="KW-1185">Reference proteome</keyword>
<evidence type="ECO:0000256" key="1">
    <source>
        <dbReference type="SAM" id="MobiDB-lite"/>
    </source>
</evidence>
<dbReference type="Proteomes" id="UP000708148">
    <property type="component" value="Unassembled WGS sequence"/>
</dbReference>
<dbReference type="SUPFAM" id="SSF55874">
    <property type="entry name" value="ATPase domain of HSP90 chaperone/DNA topoisomerase II/histidine kinase"/>
    <property type="match status" value="1"/>
</dbReference>
<name>A0A8S1J8Z0_9CHLO</name>
<feature type="region of interest" description="Disordered" evidence="1">
    <location>
        <begin position="1710"/>
        <end position="1729"/>
    </location>
</feature>
<feature type="region of interest" description="Disordered" evidence="1">
    <location>
        <begin position="1801"/>
        <end position="1839"/>
    </location>
</feature>
<organism evidence="2 3">
    <name type="scientific">Ostreobium quekettii</name>
    <dbReference type="NCBI Taxonomy" id="121088"/>
    <lineage>
        <taxon>Eukaryota</taxon>
        <taxon>Viridiplantae</taxon>
        <taxon>Chlorophyta</taxon>
        <taxon>core chlorophytes</taxon>
        <taxon>Ulvophyceae</taxon>
        <taxon>TCBD clade</taxon>
        <taxon>Bryopsidales</taxon>
        <taxon>Ostreobineae</taxon>
        <taxon>Ostreobiaceae</taxon>
        <taxon>Ostreobium</taxon>
    </lineage>
</organism>
<feature type="region of interest" description="Disordered" evidence="1">
    <location>
        <begin position="1734"/>
        <end position="1759"/>
    </location>
</feature>
<feature type="compositionally biased region" description="Basic and acidic residues" evidence="1">
    <location>
        <begin position="1734"/>
        <end position="1754"/>
    </location>
</feature>
<dbReference type="EMBL" id="CAJHUC010002306">
    <property type="protein sequence ID" value="CAD7703566.1"/>
    <property type="molecule type" value="Genomic_DNA"/>
</dbReference>
<evidence type="ECO:0000313" key="2">
    <source>
        <dbReference type="EMBL" id="CAD7703566.1"/>
    </source>
</evidence>
<evidence type="ECO:0000313" key="3">
    <source>
        <dbReference type="Proteomes" id="UP000708148"/>
    </source>
</evidence>
<gene>
    <name evidence="2" type="ORF">OSTQU699_LOCUS8923</name>
</gene>
<proteinExistence type="predicted"/>
<feature type="compositionally biased region" description="Pro residues" evidence="1">
    <location>
        <begin position="1825"/>
        <end position="1839"/>
    </location>
</feature>
<accession>A0A8S1J8Z0</accession>
<sequence>GEIDVRVEFAPDKGGGDSGLMTVFVDDFGEGMTRDIIETKLTRLFSSGKDDDYTKIGRFGIGFVSIFAIDPHAVCVDTGRGGEYWRVLFKQDRTFDLIRMDQPVEGTQIRIFKQMTSAQVDTFRRRTREVITYWCKHVHVPIYVEGEQVNQDFDIESDCKIVHEEEGTRVVMGFVDSSQGPYGFYNRGLTLKEGEEGEWPHIALKIDSRYLEHTLTRDQVLKDRHYHKAHRLLETMATEQLPEHLLTLLEKKAKGVRAVEDDAHASLLWHLVRWVRSKGNFEQRRREIIPTLYAQPVSVHECGRRQKKGEFLVAPRRTHLTDALQPQHLIVVAEPSTVNDPLWALLSLCLDARPRIVNDVWVLPTTSLQDRAPGADALKQKLASLIGGLGGACEQIVLMDFDYLESGRSPIRDRLGRSLMNQLDDLLAGLSAEGALEARREFQIDSAKAREKLQKFQLEDPHFYVLELVQAAHLLGATEIRFTIDADEMEVFFDGDALTRLELEELYSAAFAKLTDRRKQAMRHLAIGFNAAQALLPSKIELQVAEDVNSGSLLLVSRPGQERDEITEVEGPAGFVGTRVYLRESFRTGHLVEFFHNLKGSLAEKTALRERCLYSHIPVFLDGEQISTGHQLPEDVLGAHPFRTEQERGMLGIYPNRSASTLSILQNGVLVTTVHAPSGIVNTVAVVDSRRLNKNLSQSAFVEDKQWSYLLGQVLRLEMYEALARYFEEVYIIDSRGVFKAAPVDWVVDIIHTIAAEIPLYRERSIPLPAQTVRLIELLERWQCIQLSHKLEDDSIASEENKISIGQLRELLGDRRTITFSVLCFDKLEAEALSPVILGNDSTIDWLRQWLGFPLKDVSVQLNTMNHRRINYERWQSQPLRSGALLATRYRIRVPFDCGDGVEGVWAIDPNEWSNAYTTSHSGCRITFIKDGRVFSRREFDAPFFKGSNLVFKGDIEANDLFDGPREDAAMFARYLIALEHFAILLDKLAGYLNEVGFNDYGYGYFLSLISAQLSKDLARQLLDDMGVPAREFPQELAQWKMRQQRQKTLWGLKQEVLVDRAGRIEALGAMADIPFYEDFEGDRCSLREIASEIDAHGKIGVYDGTITPTLREDWDRAELDQRVYLIGRGLESSVLSQVVSARYYRYMGQVIRRHALANRYLDRDEVPVALSSRVPFVLEGDYAYGQNRGVFGLVPAITAPGLHVGVSEPKARPLIKVRVLYKQRLLQELELEVAMGQFHVVLDAMGINPNASWDAVLEDSNWLLLVKNLREHAAATLRARISDLSSRLTELDSYEYFELWIYLWQAHVARFPGGREYFSDMRRVLTELAVFVLHDGSRIYYPELSSLVHKRRELYVVKKGEEVLDALLPTGHEVKILVVPDLPEKHLEYWLGEFIDNKHLRVIDVTDTSEAKQALEHARASYMKRSELALELPAKPDEVIFDVEIEGSKNIRGRIGMLFDPRPMDSYPGVAIEVLVHRRRATTTSQELFLGRFTSRIESDDVILAGDYENVIQDEDYRQVLRDVSVMTQNALIAHLERHIEEGWIASPKERELFESYLVRVSQIRTPLSLGAQQIVTLLRELPLFELLDTSRGRRLATGPADKPPFTSLDELSSVTGEAFIWVDSKMGRERIPDELDNPVVVVRDMTHRRKLGPVLDRLHIPDLANHIRRVEEDRRKAEERERRRLEHQAERERAKERERLERERLAREAERRAQNSAAKEALAEQRRVREQLRRSQLEEDERALQGDGKDKSVIVSNDMPSVVVDKAKERELRANLVSGEGATGASGGRRDTGELFTVRQRGPATPNPALFSGESSTQNPEQVPAPAPEPEPAPPDPAELLLEDVIAQLKRVRGNRSDLVGDPILSRLSVIDRLPGDVVADVSKSDVKVSRAHMAMCYALEVSDDPVALAFLSSSVYSAINLYYEKITDADELVFQERMLSALLESSH</sequence>
<reference evidence="2" key="1">
    <citation type="submission" date="2020-12" db="EMBL/GenBank/DDBJ databases">
        <authorList>
            <person name="Iha C."/>
        </authorList>
    </citation>
    <scope>NUCLEOTIDE SEQUENCE</scope>
</reference>
<feature type="region of interest" description="Disordered" evidence="1">
    <location>
        <begin position="1675"/>
        <end position="1702"/>
    </location>
</feature>
<feature type="non-terminal residue" evidence="2">
    <location>
        <position position="1950"/>
    </location>
</feature>
<dbReference type="InterPro" id="IPR036890">
    <property type="entry name" value="HATPase_C_sf"/>
</dbReference>